<accession>A0AAV9NEE2</accession>
<evidence type="ECO:0000256" key="1">
    <source>
        <dbReference type="SAM" id="MobiDB-lite"/>
    </source>
</evidence>
<dbReference type="EMBL" id="JAVRRD010000012">
    <property type="protein sequence ID" value="KAK5053162.1"/>
    <property type="molecule type" value="Genomic_DNA"/>
</dbReference>
<evidence type="ECO:0000313" key="3">
    <source>
        <dbReference type="Proteomes" id="UP001358417"/>
    </source>
</evidence>
<feature type="compositionally biased region" description="Low complexity" evidence="1">
    <location>
        <begin position="316"/>
        <end position="329"/>
    </location>
</feature>
<gene>
    <name evidence="2" type="ORF">LTR84_002136</name>
</gene>
<sequence>MAECDILPETNLSTSEKAIRRTKSFQSLRYQWLSSDEALSSEKYSDSIYDAEPVFSKQNLPELISPASVESTDDNTSPVLMLSPSLSPRTPHSQWPILQLSTIIEQNSIQTLRASRSAPRLRDSPEKHATLVHPKASDRSLHPFVHADTTINGLPDTSLYQARSLSLNNLDTILNQMIARDSEPHSSLTSEGGIDIAQLPQYPLRPGLSPPYRSPTPPGLPSFGSPEAQTFRLTPDQPRSLWSRFWGSPTVVPAGQAQSAISMISPSIDSDSPSLTPQVDLTSPSSEGFRRTLAMIGMSRIVTPPVKPSQSPRASLPPGITISTTPGPLVQAEDTREAVLD</sequence>
<feature type="region of interest" description="Disordered" evidence="1">
    <location>
        <begin position="303"/>
        <end position="341"/>
    </location>
</feature>
<name>A0AAV9NEE2_9EURO</name>
<evidence type="ECO:0000313" key="2">
    <source>
        <dbReference type="EMBL" id="KAK5053162.1"/>
    </source>
</evidence>
<dbReference type="AlphaFoldDB" id="A0AAV9NEE2"/>
<reference evidence="2 3" key="1">
    <citation type="submission" date="2023-08" db="EMBL/GenBank/DDBJ databases">
        <title>Black Yeasts Isolated from many extreme environments.</title>
        <authorList>
            <person name="Coleine C."/>
            <person name="Stajich J.E."/>
            <person name="Selbmann L."/>
        </authorList>
    </citation>
    <scope>NUCLEOTIDE SEQUENCE [LARGE SCALE GENOMIC DNA]</scope>
    <source>
        <strain evidence="2 3">CCFEE 5792</strain>
    </source>
</reference>
<protein>
    <submittedName>
        <fullName evidence="2">Uncharacterized protein</fullName>
    </submittedName>
</protein>
<keyword evidence="3" id="KW-1185">Reference proteome</keyword>
<proteinExistence type="predicted"/>
<dbReference type="Proteomes" id="UP001358417">
    <property type="component" value="Unassembled WGS sequence"/>
</dbReference>
<comment type="caution">
    <text evidence="2">The sequence shown here is derived from an EMBL/GenBank/DDBJ whole genome shotgun (WGS) entry which is preliminary data.</text>
</comment>
<dbReference type="GeneID" id="89970348"/>
<organism evidence="2 3">
    <name type="scientific">Exophiala bonariae</name>
    <dbReference type="NCBI Taxonomy" id="1690606"/>
    <lineage>
        <taxon>Eukaryota</taxon>
        <taxon>Fungi</taxon>
        <taxon>Dikarya</taxon>
        <taxon>Ascomycota</taxon>
        <taxon>Pezizomycotina</taxon>
        <taxon>Eurotiomycetes</taxon>
        <taxon>Chaetothyriomycetidae</taxon>
        <taxon>Chaetothyriales</taxon>
        <taxon>Herpotrichiellaceae</taxon>
        <taxon>Exophiala</taxon>
    </lineage>
</organism>
<dbReference type="RefSeq" id="XP_064706604.1">
    <property type="nucleotide sequence ID" value="XM_064845750.1"/>
</dbReference>